<dbReference type="PANTHER" id="PTHR11736:SF14">
    <property type="entry name" value="NSE3 HOMOLOG, SMC5-SMC6 COMPLEX COMPONENT"/>
    <property type="match status" value="1"/>
</dbReference>
<sequence>MFQYFYLVKNNFQVYGYKLVQVEAKGGIQYILILTEENESLHSSTVDPHHRKLLIAALTHIFMTGGPVKEDDMWKFLAEAGLLEENDHTGRKILTNIFTRQLYLIYSKVGEGDLARYVFEWGQRSIEEVPKLFLLNKMAQVYYTPLIISSDSIIWCLYSCVMLYHLQHNYIFICLG</sequence>
<dbReference type="PROSITE" id="PS50838">
    <property type="entry name" value="MAGE"/>
    <property type="match status" value="1"/>
</dbReference>
<dbReference type="InterPro" id="IPR037445">
    <property type="entry name" value="MAGE"/>
</dbReference>
<evidence type="ECO:0000313" key="3">
    <source>
        <dbReference type="Proteomes" id="UP001153714"/>
    </source>
</evidence>
<dbReference type="Proteomes" id="UP001153714">
    <property type="component" value="Chromosome 2"/>
</dbReference>
<dbReference type="OrthoDB" id="205198at2759"/>
<accession>A0A9P0C7J2</accession>
<dbReference type="PANTHER" id="PTHR11736">
    <property type="entry name" value="MELANOMA-ASSOCIATED ANTIGEN MAGE ANTIGEN"/>
    <property type="match status" value="1"/>
</dbReference>
<evidence type="ECO:0000313" key="2">
    <source>
        <dbReference type="EMBL" id="CAH0755988.1"/>
    </source>
</evidence>
<evidence type="ECO:0000259" key="1">
    <source>
        <dbReference type="PROSITE" id="PS50838"/>
    </source>
</evidence>
<proteinExistence type="predicted"/>
<dbReference type="InterPro" id="IPR002190">
    <property type="entry name" value="MHD_dom"/>
</dbReference>
<dbReference type="InterPro" id="IPR041899">
    <property type="entry name" value="MAGE_WH2"/>
</dbReference>
<protein>
    <recommendedName>
        <fullName evidence="1">MAGE domain-containing protein</fullName>
    </recommendedName>
</protein>
<organism evidence="2 3">
    <name type="scientific">Diatraea saccharalis</name>
    <name type="common">sugarcane borer</name>
    <dbReference type="NCBI Taxonomy" id="40085"/>
    <lineage>
        <taxon>Eukaryota</taxon>
        <taxon>Metazoa</taxon>
        <taxon>Ecdysozoa</taxon>
        <taxon>Arthropoda</taxon>
        <taxon>Hexapoda</taxon>
        <taxon>Insecta</taxon>
        <taxon>Pterygota</taxon>
        <taxon>Neoptera</taxon>
        <taxon>Endopterygota</taxon>
        <taxon>Lepidoptera</taxon>
        <taxon>Glossata</taxon>
        <taxon>Ditrysia</taxon>
        <taxon>Pyraloidea</taxon>
        <taxon>Crambidae</taxon>
        <taxon>Crambinae</taxon>
        <taxon>Diatraea</taxon>
    </lineage>
</organism>
<gene>
    <name evidence="2" type="ORF">DIATSA_LOCUS6684</name>
</gene>
<reference evidence="2" key="1">
    <citation type="submission" date="2021-12" db="EMBL/GenBank/DDBJ databases">
        <authorList>
            <person name="King R."/>
        </authorList>
    </citation>
    <scope>NUCLEOTIDE SEQUENCE</scope>
</reference>
<dbReference type="AlphaFoldDB" id="A0A9P0C7J2"/>
<dbReference type="EMBL" id="OU893333">
    <property type="protein sequence ID" value="CAH0755988.1"/>
    <property type="molecule type" value="Genomic_DNA"/>
</dbReference>
<dbReference type="SMART" id="SM01373">
    <property type="entry name" value="MAGE"/>
    <property type="match status" value="1"/>
</dbReference>
<dbReference type="GO" id="GO:0005634">
    <property type="term" value="C:nucleus"/>
    <property type="evidence" value="ECO:0007669"/>
    <property type="project" value="TreeGrafter"/>
</dbReference>
<dbReference type="Gene3D" id="1.10.10.1210">
    <property type="entry name" value="MAGE homology domain, winged helix WH2 motif"/>
    <property type="match status" value="1"/>
</dbReference>
<dbReference type="Pfam" id="PF01454">
    <property type="entry name" value="MAGE"/>
    <property type="match status" value="1"/>
</dbReference>
<keyword evidence="3" id="KW-1185">Reference proteome</keyword>
<feature type="domain" description="MAGE" evidence="1">
    <location>
        <begin position="14"/>
        <end position="142"/>
    </location>
</feature>
<name>A0A9P0C7J2_9NEOP</name>
<reference evidence="2" key="2">
    <citation type="submission" date="2022-10" db="EMBL/GenBank/DDBJ databases">
        <authorList>
            <consortium name="ENA_rothamsted_submissions"/>
            <consortium name="culmorum"/>
            <person name="King R."/>
        </authorList>
    </citation>
    <scope>NUCLEOTIDE SEQUENCE</scope>
</reference>